<dbReference type="RefSeq" id="WP_083643124.1">
    <property type="nucleotide sequence ID" value="NZ_AMRU01000003.1"/>
</dbReference>
<dbReference type="EMBL" id="CP016359">
    <property type="protein sequence ID" value="APU67224.1"/>
    <property type="molecule type" value="Genomic_DNA"/>
</dbReference>
<gene>
    <name evidence="1" type="ORF">GRFL_0500</name>
</gene>
<name>A0A1L7I1Z8_9FLAO</name>
<dbReference type="KEGG" id="gfl:GRFL_0500"/>
<dbReference type="Pfam" id="PF16148">
    <property type="entry name" value="DUF4856"/>
    <property type="match status" value="1"/>
</dbReference>
<protein>
    <submittedName>
        <fullName evidence="1">Uncharacterized protein</fullName>
    </submittedName>
</protein>
<dbReference type="STRING" id="1229726.GRFL_0500"/>
<dbReference type="Proteomes" id="UP000186230">
    <property type="component" value="Chromosome"/>
</dbReference>
<dbReference type="AlphaFoldDB" id="A0A1L7I1Z8"/>
<dbReference type="PROSITE" id="PS51257">
    <property type="entry name" value="PROKAR_LIPOPROTEIN"/>
    <property type="match status" value="1"/>
</dbReference>
<evidence type="ECO:0000313" key="1">
    <source>
        <dbReference type="EMBL" id="APU67224.1"/>
    </source>
</evidence>
<keyword evidence="2" id="KW-1185">Reference proteome</keyword>
<reference evidence="1 2" key="1">
    <citation type="submission" date="2016-07" db="EMBL/GenBank/DDBJ databases">
        <title>Multi-omics approach to identify versatile polysaccharide utilization systems of a marine flavobacterium Gramella flava.</title>
        <authorList>
            <person name="Tang K."/>
        </authorList>
    </citation>
    <scope>NUCLEOTIDE SEQUENCE [LARGE SCALE GENOMIC DNA]</scope>
    <source>
        <strain evidence="1 2">JLT2011</strain>
    </source>
</reference>
<evidence type="ECO:0000313" key="2">
    <source>
        <dbReference type="Proteomes" id="UP000186230"/>
    </source>
</evidence>
<sequence>MKKSFLLLFTAGSFILTSCSNDDDTIIDEQSEVEVPANYTFERNGETTVDYNGQTTRLQMSAEMLSVFNDFDNTTEEQLMNMFANENAPFSNAALNESTKSVKSKVAASNLYFSNNSVESAEIKADFESYISGQMNEVKDNKDQLAEAGVAGQIAQGERTRYVSGKGLEYNQAFAKSLIGGLLLDQMVNNYLSQPVLDEGDNQVNNDDMVTEDGKSYTTMEHKWDEAYGYLFGDPSIPTADPLSVLGESDDHLLFSYLGQVAADDDFDGLAESTYEAFKTGRAAIVAGDYDLRDEQVAIIRENLSKVIGVRAVHYLQGGKSALEEENYGAAFHELSEGFGFVYSLRFTHNPATGAPYVSKESIDSYKEALLSGNGFWDVNPATLDSISEEIAAAYGFSVSQAAE</sequence>
<dbReference type="OrthoDB" id="5498726at2"/>
<dbReference type="InterPro" id="IPR032331">
    <property type="entry name" value="DUF4856"/>
</dbReference>
<accession>A0A1L7I1Z8</accession>
<proteinExistence type="predicted"/>
<organism evidence="1 2">
    <name type="scientific">Christiangramia flava JLT2011</name>
    <dbReference type="NCBI Taxonomy" id="1229726"/>
    <lineage>
        <taxon>Bacteria</taxon>
        <taxon>Pseudomonadati</taxon>
        <taxon>Bacteroidota</taxon>
        <taxon>Flavobacteriia</taxon>
        <taxon>Flavobacteriales</taxon>
        <taxon>Flavobacteriaceae</taxon>
        <taxon>Christiangramia</taxon>
    </lineage>
</organism>